<keyword evidence="2" id="KW-1185">Reference proteome</keyword>
<evidence type="ECO:0000313" key="2">
    <source>
        <dbReference type="Proteomes" id="UP001341840"/>
    </source>
</evidence>
<accession>A0ABU6SU31</accession>
<dbReference type="Proteomes" id="UP001341840">
    <property type="component" value="Unassembled WGS sequence"/>
</dbReference>
<dbReference type="EMBL" id="JASCZI010062025">
    <property type="protein sequence ID" value="MED6139937.1"/>
    <property type="molecule type" value="Genomic_DNA"/>
</dbReference>
<name>A0ABU6SU31_9FABA</name>
<comment type="caution">
    <text evidence="1">The sequence shown here is derived from an EMBL/GenBank/DDBJ whole genome shotgun (WGS) entry which is preliminary data.</text>
</comment>
<reference evidence="1 2" key="1">
    <citation type="journal article" date="2023" name="Plants (Basel)">
        <title>Bridging the Gap: Combining Genomics and Transcriptomics Approaches to Understand Stylosanthes scabra, an Orphan Legume from the Brazilian Caatinga.</title>
        <authorList>
            <person name="Ferreira-Neto J.R.C."/>
            <person name="da Silva M.D."/>
            <person name="Binneck E."/>
            <person name="de Melo N.F."/>
            <person name="da Silva R.H."/>
            <person name="de Melo A.L.T.M."/>
            <person name="Pandolfi V."/>
            <person name="Bustamante F.O."/>
            <person name="Brasileiro-Vidal A.C."/>
            <person name="Benko-Iseppon A.M."/>
        </authorList>
    </citation>
    <scope>NUCLEOTIDE SEQUENCE [LARGE SCALE GENOMIC DNA]</scope>
    <source>
        <tissue evidence="1">Leaves</tissue>
    </source>
</reference>
<organism evidence="1 2">
    <name type="scientific">Stylosanthes scabra</name>
    <dbReference type="NCBI Taxonomy" id="79078"/>
    <lineage>
        <taxon>Eukaryota</taxon>
        <taxon>Viridiplantae</taxon>
        <taxon>Streptophyta</taxon>
        <taxon>Embryophyta</taxon>
        <taxon>Tracheophyta</taxon>
        <taxon>Spermatophyta</taxon>
        <taxon>Magnoliopsida</taxon>
        <taxon>eudicotyledons</taxon>
        <taxon>Gunneridae</taxon>
        <taxon>Pentapetalae</taxon>
        <taxon>rosids</taxon>
        <taxon>fabids</taxon>
        <taxon>Fabales</taxon>
        <taxon>Fabaceae</taxon>
        <taxon>Papilionoideae</taxon>
        <taxon>50 kb inversion clade</taxon>
        <taxon>dalbergioids sensu lato</taxon>
        <taxon>Dalbergieae</taxon>
        <taxon>Pterocarpus clade</taxon>
        <taxon>Stylosanthes</taxon>
    </lineage>
</organism>
<proteinExistence type="predicted"/>
<gene>
    <name evidence="1" type="ORF">PIB30_088528</name>
</gene>
<evidence type="ECO:0000313" key="1">
    <source>
        <dbReference type="EMBL" id="MED6139937.1"/>
    </source>
</evidence>
<sequence length="72" mass="8569">EGPDGVEFHSPDPVLLMMWPVETLSDMQKTVLRNIRLLERTPVIQMAYRFLVVLPNRSCRYRVFWLINDEHV</sequence>
<feature type="non-terminal residue" evidence="1">
    <location>
        <position position="1"/>
    </location>
</feature>
<protein>
    <submittedName>
        <fullName evidence="1">Uncharacterized protein</fullName>
    </submittedName>
</protein>